<feature type="transmembrane region" description="Helical" evidence="1">
    <location>
        <begin position="80"/>
        <end position="98"/>
    </location>
</feature>
<keyword evidence="1" id="KW-0472">Membrane</keyword>
<dbReference type="InterPro" id="IPR011990">
    <property type="entry name" value="TPR-like_helical_dom_sf"/>
</dbReference>
<evidence type="ECO:0000256" key="1">
    <source>
        <dbReference type="SAM" id="Phobius"/>
    </source>
</evidence>
<accession>I0W7J2</accession>
<dbReference type="STRING" id="946077.W5A_12661"/>
<keyword evidence="3" id="KW-1185">Reference proteome</keyword>
<dbReference type="eggNOG" id="COG0457">
    <property type="taxonomic scope" value="Bacteria"/>
</dbReference>
<keyword evidence="1" id="KW-0812">Transmembrane</keyword>
<gene>
    <name evidence="2" type="ORF">W5A_12661</name>
</gene>
<comment type="caution">
    <text evidence="2">The sequence shown here is derived from an EMBL/GenBank/DDBJ whole genome shotgun (WGS) entry which is preliminary data.</text>
</comment>
<keyword evidence="1" id="KW-1133">Transmembrane helix</keyword>
<organism evidence="2 3">
    <name type="scientific">Imtechella halotolerans K1</name>
    <dbReference type="NCBI Taxonomy" id="946077"/>
    <lineage>
        <taxon>Bacteria</taxon>
        <taxon>Pseudomonadati</taxon>
        <taxon>Bacteroidota</taxon>
        <taxon>Flavobacteriia</taxon>
        <taxon>Flavobacteriales</taxon>
        <taxon>Flavobacteriaceae</taxon>
        <taxon>Imtechella</taxon>
    </lineage>
</organism>
<protein>
    <submittedName>
        <fullName evidence="2">Uncharacterized protein</fullName>
    </submittedName>
</protein>
<evidence type="ECO:0000313" key="3">
    <source>
        <dbReference type="Proteomes" id="UP000005938"/>
    </source>
</evidence>
<dbReference type="EMBL" id="AJJU01000037">
    <property type="protein sequence ID" value="EID72358.1"/>
    <property type="molecule type" value="Genomic_DNA"/>
</dbReference>
<dbReference type="SUPFAM" id="SSF48452">
    <property type="entry name" value="TPR-like"/>
    <property type="match status" value="1"/>
</dbReference>
<evidence type="ECO:0000313" key="2">
    <source>
        <dbReference type="EMBL" id="EID72358.1"/>
    </source>
</evidence>
<name>I0W7J2_9FLAO</name>
<dbReference type="AlphaFoldDB" id="I0W7J2"/>
<sequence length="244" mass="28972">MCEEKNMKSENLIEKYFNGSLSKEEFLELEKRIDEDEKLRFSFYEQLEVQKAISKIKHQPLKDRFKKLEENQKRKRNRKWPIYAASIAAILTTIFLLYDPAVNNEMLFAEHFRVYPNVILLSNRGENNKEDFVKEAFLLYETKNYKKASDAFNKLYSISKEDYFLFYQGISLLADNNFQKGIDVLENYNWEKNNSDFTQKANWYLGLAYLKQNKLLISKSYFNKVANSNDDIAPQAILLLKELN</sequence>
<dbReference type="Proteomes" id="UP000005938">
    <property type="component" value="Unassembled WGS sequence"/>
</dbReference>
<dbReference type="Gene3D" id="1.25.40.10">
    <property type="entry name" value="Tetratricopeptide repeat domain"/>
    <property type="match status" value="1"/>
</dbReference>
<proteinExistence type="predicted"/>
<reference evidence="2 3" key="1">
    <citation type="journal article" date="2012" name="J. Bacteriol.">
        <title>Genome Sequence of the Halotolerant Bacterium Imtechella halotolerans K1T.</title>
        <authorList>
            <person name="Kumar S."/>
            <person name="Vikram S."/>
            <person name="Subramanian S."/>
            <person name="Raghava G.P."/>
            <person name="Pinnaka A.K."/>
        </authorList>
    </citation>
    <scope>NUCLEOTIDE SEQUENCE [LARGE SCALE GENOMIC DNA]</scope>
    <source>
        <strain evidence="2 3">K1</strain>
    </source>
</reference>